<dbReference type="Proteomes" id="UP000292564">
    <property type="component" value="Unassembled WGS sequence"/>
</dbReference>
<sequence>MTARLNYTGRLRLDGNRVALSTSGSPQDLRLSTSRLNVDDMGLPSDARVIVEAQNQTNYMRFQCGRVGDIVHLDNVALTEFDSHQGIGFRVKVIGDSEADLGKLLAVADRLRVPHDAGEGESPTTGAAARESILPFKAQDLEQLTWKLDTSDDRPIVYVNRNLPNWRDFVGSAEFRALVLPAVLREIAIWMLRQQDVDEAEPGDPVWPWKRFVEGLGWPTPQAHEEDKFETWVDEVVFAFTRRAHLFDDLLAVIDTEAEQ</sequence>
<reference evidence="1 2" key="1">
    <citation type="submission" date="2019-02" db="EMBL/GenBank/DDBJ databases">
        <title>Sequencing the genomes of 1000 actinobacteria strains.</title>
        <authorList>
            <person name="Klenk H.-P."/>
        </authorList>
    </citation>
    <scope>NUCLEOTIDE SEQUENCE [LARGE SCALE GENOMIC DNA]</scope>
    <source>
        <strain evidence="1 2">DSM 45162</strain>
    </source>
</reference>
<organism evidence="1 2">
    <name type="scientific">Krasilnikovia cinnamomea</name>
    <dbReference type="NCBI Taxonomy" id="349313"/>
    <lineage>
        <taxon>Bacteria</taxon>
        <taxon>Bacillati</taxon>
        <taxon>Actinomycetota</taxon>
        <taxon>Actinomycetes</taxon>
        <taxon>Micromonosporales</taxon>
        <taxon>Micromonosporaceae</taxon>
        <taxon>Krasilnikovia</taxon>
    </lineage>
</organism>
<name>A0A4Q7ZJX9_9ACTN</name>
<keyword evidence="2" id="KW-1185">Reference proteome</keyword>
<protein>
    <submittedName>
        <fullName evidence="1">Uncharacterized protein</fullName>
    </submittedName>
</protein>
<proteinExistence type="predicted"/>
<gene>
    <name evidence="1" type="ORF">EV385_3021</name>
</gene>
<accession>A0A4Q7ZJX9</accession>
<dbReference type="EMBL" id="SHKY01000001">
    <property type="protein sequence ID" value="RZU51212.1"/>
    <property type="molecule type" value="Genomic_DNA"/>
</dbReference>
<dbReference type="AlphaFoldDB" id="A0A4Q7ZJX9"/>
<comment type="caution">
    <text evidence="1">The sequence shown here is derived from an EMBL/GenBank/DDBJ whole genome shotgun (WGS) entry which is preliminary data.</text>
</comment>
<evidence type="ECO:0000313" key="2">
    <source>
        <dbReference type="Proteomes" id="UP000292564"/>
    </source>
</evidence>
<evidence type="ECO:0000313" key="1">
    <source>
        <dbReference type="EMBL" id="RZU51212.1"/>
    </source>
</evidence>